<evidence type="ECO:0000313" key="1">
    <source>
        <dbReference type="EMBL" id="KAF0292587.1"/>
    </source>
</evidence>
<gene>
    <name evidence="1" type="ORF">FJT64_009401</name>
</gene>
<name>A0A6A4V8J5_AMPAM</name>
<protein>
    <submittedName>
        <fullName evidence="1">Uncharacterized protein</fullName>
    </submittedName>
</protein>
<dbReference type="AlphaFoldDB" id="A0A6A4V8J5"/>
<proteinExistence type="predicted"/>
<dbReference type="Proteomes" id="UP000440578">
    <property type="component" value="Unassembled WGS sequence"/>
</dbReference>
<reference evidence="1 2" key="1">
    <citation type="submission" date="2019-07" db="EMBL/GenBank/DDBJ databases">
        <title>Draft genome assembly of a fouling barnacle, Amphibalanus amphitrite (Darwin, 1854): The first reference genome for Thecostraca.</title>
        <authorList>
            <person name="Kim W."/>
        </authorList>
    </citation>
    <scope>NUCLEOTIDE SEQUENCE [LARGE SCALE GENOMIC DNA]</scope>
    <source>
        <strain evidence="1">SNU_AA5</strain>
        <tissue evidence="1">Soma without cirri and trophi</tissue>
    </source>
</reference>
<organism evidence="1 2">
    <name type="scientific">Amphibalanus amphitrite</name>
    <name type="common">Striped barnacle</name>
    <name type="synonym">Balanus amphitrite</name>
    <dbReference type="NCBI Taxonomy" id="1232801"/>
    <lineage>
        <taxon>Eukaryota</taxon>
        <taxon>Metazoa</taxon>
        <taxon>Ecdysozoa</taxon>
        <taxon>Arthropoda</taxon>
        <taxon>Crustacea</taxon>
        <taxon>Multicrustacea</taxon>
        <taxon>Cirripedia</taxon>
        <taxon>Thoracica</taxon>
        <taxon>Thoracicalcarea</taxon>
        <taxon>Balanomorpha</taxon>
        <taxon>Balanoidea</taxon>
        <taxon>Balanidae</taxon>
        <taxon>Amphibalaninae</taxon>
        <taxon>Amphibalanus</taxon>
    </lineage>
</organism>
<sequence length="93" mass="9965">MLRQVEEARTQLGRLRHLMAAVEQAHASGQRLSEAVPHQLTELLASAQSADGTDGAPDDGHSRAAEYVELLSRLQASIDSLAADELQHDAPPS</sequence>
<accession>A0A6A4V8J5</accession>
<keyword evidence="2" id="KW-1185">Reference proteome</keyword>
<dbReference type="EMBL" id="VIIS01001802">
    <property type="protein sequence ID" value="KAF0292587.1"/>
    <property type="molecule type" value="Genomic_DNA"/>
</dbReference>
<comment type="caution">
    <text evidence="1">The sequence shown here is derived from an EMBL/GenBank/DDBJ whole genome shotgun (WGS) entry which is preliminary data.</text>
</comment>
<evidence type="ECO:0000313" key="2">
    <source>
        <dbReference type="Proteomes" id="UP000440578"/>
    </source>
</evidence>